<feature type="region of interest" description="Disordered" evidence="14">
    <location>
        <begin position="266"/>
        <end position="320"/>
    </location>
</feature>
<feature type="region of interest" description="Disordered" evidence="14">
    <location>
        <begin position="706"/>
        <end position="744"/>
    </location>
</feature>
<evidence type="ECO:0000256" key="13">
    <source>
        <dbReference type="PROSITE-ProRule" id="PRU00192"/>
    </source>
</evidence>
<dbReference type="GO" id="GO:0030479">
    <property type="term" value="C:actin cortical patch"/>
    <property type="evidence" value="ECO:0007669"/>
    <property type="project" value="UniProtKB-SubCell"/>
</dbReference>
<feature type="compositionally biased region" description="Basic and acidic residues" evidence="14">
    <location>
        <begin position="485"/>
        <end position="511"/>
    </location>
</feature>
<keyword evidence="6 13" id="KW-0728">SH3 domain</keyword>
<feature type="region of interest" description="Disordered" evidence="14">
    <location>
        <begin position="1042"/>
        <end position="1070"/>
    </location>
</feature>
<dbReference type="GO" id="GO:0010008">
    <property type="term" value="C:endosome membrane"/>
    <property type="evidence" value="ECO:0007669"/>
    <property type="project" value="UniProtKB-SubCell"/>
</dbReference>
<feature type="compositionally biased region" description="Low complexity" evidence="14">
    <location>
        <begin position="400"/>
        <end position="417"/>
    </location>
</feature>
<dbReference type="EMBL" id="KV417324">
    <property type="protein sequence ID" value="KZO91376.1"/>
    <property type="molecule type" value="Genomic_DNA"/>
</dbReference>
<dbReference type="CDD" id="cd11773">
    <property type="entry name" value="SH3_Sla1p_1"/>
    <property type="match status" value="1"/>
</dbReference>
<feature type="compositionally biased region" description="Pro residues" evidence="14">
    <location>
        <begin position="823"/>
        <end position="852"/>
    </location>
</feature>
<dbReference type="InterPro" id="IPR013761">
    <property type="entry name" value="SAM/pointed_sf"/>
</dbReference>
<dbReference type="InterPro" id="IPR007131">
    <property type="entry name" value="SHD1"/>
</dbReference>
<keyword evidence="12" id="KW-0206">Cytoskeleton</keyword>
<feature type="domain" description="SH3" evidence="15">
    <location>
        <begin position="4"/>
        <end position="70"/>
    </location>
</feature>
<dbReference type="Pfam" id="PF14604">
    <property type="entry name" value="SH3_9"/>
    <property type="match status" value="2"/>
</dbReference>
<organism evidence="16 17">
    <name type="scientific">Calocera viscosa (strain TUFC12733)</name>
    <dbReference type="NCBI Taxonomy" id="1330018"/>
    <lineage>
        <taxon>Eukaryota</taxon>
        <taxon>Fungi</taxon>
        <taxon>Dikarya</taxon>
        <taxon>Basidiomycota</taxon>
        <taxon>Agaricomycotina</taxon>
        <taxon>Dacrymycetes</taxon>
        <taxon>Dacrymycetales</taxon>
        <taxon>Dacrymycetaceae</taxon>
        <taxon>Calocera</taxon>
    </lineage>
</organism>
<feature type="region of interest" description="Disordered" evidence="14">
    <location>
        <begin position="376"/>
        <end position="511"/>
    </location>
</feature>
<dbReference type="PANTHER" id="PTHR15735">
    <property type="entry name" value="FCH AND DOUBLE SH3 DOMAINS PROTEIN"/>
    <property type="match status" value="1"/>
</dbReference>
<dbReference type="InterPro" id="IPR036028">
    <property type="entry name" value="SH3-like_dom_sf"/>
</dbReference>
<feature type="compositionally biased region" description="Acidic residues" evidence="14">
    <location>
        <begin position="274"/>
        <end position="285"/>
    </location>
</feature>
<reference evidence="16 17" key="1">
    <citation type="journal article" date="2016" name="Mol. Biol. Evol.">
        <title>Comparative Genomics of Early-Diverging Mushroom-Forming Fungi Provides Insights into the Origins of Lignocellulose Decay Capabilities.</title>
        <authorList>
            <person name="Nagy L.G."/>
            <person name="Riley R."/>
            <person name="Tritt A."/>
            <person name="Adam C."/>
            <person name="Daum C."/>
            <person name="Floudas D."/>
            <person name="Sun H."/>
            <person name="Yadav J.S."/>
            <person name="Pangilinan J."/>
            <person name="Larsson K.H."/>
            <person name="Matsuura K."/>
            <person name="Barry K."/>
            <person name="Labutti K."/>
            <person name="Kuo R."/>
            <person name="Ohm R.A."/>
            <person name="Bhattacharya S.S."/>
            <person name="Shirouzu T."/>
            <person name="Yoshinaga Y."/>
            <person name="Martin F.M."/>
            <person name="Grigoriev I.V."/>
            <person name="Hibbett D.S."/>
        </authorList>
    </citation>
    <scope>NUCLEOTIDE SEQUENCE [LARGE SCALE GENOMIC DNA]</scope>
    <source>
        <strain evidence="16 17">TUFC12733</strain>
    </source>
</reference>
<evidence type="ECO:0000256" key="14">
    <source>
        <dbReference type="SAM" id="MobiDB-lite"/>
    </source>
</evidence>
<evidence type="ECO:0000256" key="6">
    <source>
        <dbReference type="ARBA" id="ARBA00022443"/>
    </source>
</evidence>
<dbReference type="STRING" id="1330018.A0A167H955"/>
<feature type="compositionally biased region" description="Polar residues" evidence="14">
    <location>
        <begin position="1125"/>
        <end position="1145"/>
    </location>
</feature>
<evidence type="ECO:0000256" key="4">
    <source>
        <dbReference type="ARBA" id="ARBA00007948"/>
    </source>
</evidence>
<feature type="domain" description="SH3" evidence="15">
    <location>
        <begin position="71"/>
        <end position="130"/>
    </location>
</feature>
<evidence type="ECO:0000256" key="3">
    <source>
        <dbReference type="ARBA" id="ARBA00004413"/>
    </source>
</evidence>
<evidence type="ECO:0000256" key="5">
    <source>
        <dbReference type="ARBA" id="ARBA00020357"/>
    </source>
</evidence>
<feature type="domain" description="SH3" evidence="15">
    <location>
        <begin position="316"/>
        <end position="377"/>
    </location>
</feature>
<feature type="compositionally biased region" description="Basic and acidic residues" evidence="14">
    <location>
        <begin position="418"/>
        <end position="478"/>
    </location>
</feature>
<dbReference type="InterPro" id="IPR001452">
    <property type="entry name" value="SH3_domain"/>
</dbReference>
<dbReference type="Gene3D" id="1.10.150.50">
    <property type="entry name" value="Transcription Factor, Ets-1"/>
    <property type="match status" value="1"/>
</dbReference>
<dbReference type="SMART" id="SM00326">
    <property type="entry name" value="SH3"/>
    <property type="match status" value="3"/>
</dbReference>
<evidence type="ECO:0000256" key="11">
    <source>
        <dbReference type="ARBA" id="ARBA00023203"/>
    </source>
</evidence>
<dbReference type="PANTHER" id="PTHR15735:SF21">
    <property type="entry name" value="PROTEIN NERVOUS WRECK"/>
    <property type="match status" value="1"/>
</dbReference>
<dbReference type="InterPro" id="IPR035821">
    <property type="entry name" value="Sla1_SH3_3"/>
</dbReference>
<dbReference type="Proteomes" id="UP000076738">
    <property type="component" value="Unassembled WGS sequence"/>
</dbReference>
<dbReference type="Gene3D" id="2.30.30.40">
    <property type="entry name" value="SH3 Domains"/>
    <property type="match status" value="3"/>
</dbReference>
<feature type="region of interest" description="Disordered" evidence="14">
    <location>
        <begin position="564"/>
        <end position="604"/>
    </location>
</feature>
<dbReference type="AlphaFoldDB" id="A0A167H955"/>
<proteinExistence type="inferred from homology"/>
<feature type="compositionally biased region" description="Polar residues" evidence="14">
    <location>
        <begin position="783"/>
        <end position="793"/>
    </location>
</feature>
<feature type="region of interest" description="Disordered" evidence="14">
    <location>
        <begin position="1125"/>
        <end position="1161"/>
    </location>
</feature>
<evidence type="ECO:0000256" key="1">
    <source>
        <dbReference type="ARBA" id="ARBA00004125"/>
    </source>
</evidence>
<sequence>MAPVGVAVVKALYDYEAQSEDELSVKEDQILYVLDNADPEWWKVRHKTESSEEEGPSGVVPATYVEEVEPIGIVRALYDYDAGAEGELSIKEGDVLIVYEREDDWILVKGDQRDSKVGFVPGTYVQDHNPDDAPPAEPASAEPVSNYVDPQERVLASAAKPAAADNIETWPVTEIDTKGKKKKGTLGIGKGNVFFASESDKTPVQQWKAADITSVSEDKPKHVLLVIAGPNAAELHFNAGSKEVAQAIVDKAHASSGLLHAAASPSAQAVVPVQEEEPEPEDTSPVEEVKPKKNGVRWAPSPTSPVGVSYPTPDPSEGESATAMYDFEAQSEDELTVREGDALVVVDRVSSEDWWKCRNERGQEGVVPSSYVELESSEEAAHAAAEAAAEERAREEEAARAQAEAESEAEAAAAAARAARDREIADERRRQAAAQKRRDDERKMAEQRRVKEEDRARRKAEEARALKAAEARRAEEAARAQTSAKRRDDGRPRSKSGQSERTKPTNTRIWHDKTGQFRVEAEFLGYANGKLKLHKINGVIIEVPSEKMSPEDMAYVDSVLNPRRKPSARADSDDNVPLATIADQRKQTDPQDRRAPASRQATGPKKSKFDWFEFFLNAGCDIDDCTRYSTAFERDKIDESILGDIKPETMRALGLREGDIIRVAKAIEDRRFSTKSPTGNKDTAAADEQLLRDEEYARQLQAEINGNARASPSGPSPPNLFTGPGGTLKTNQRRGRPQTKTSAPLAVDVSSIAFAGDRLTQSPAAASPSLIPSSSSPAPVSAQRNTRPLTPAQTGFDDNAWEPKPLSKPATATPAAAPMIALTPPPQAPVTVPPTPPASAPLPPQAPAPPAPTSVQMTAGSQIPRPQTSNAALTPAQTGEFELLAKLSQMRPPSAPVNQMTAPTFVSTPPPAGFQAGLGMGSSPVPLAQLQAQQTGMYFQNNGPRGPLAPVPANQQLLNPLIPTNTGFAGFIPTRPTSTPLMPQPNLLPQPTGYPSFVGGVRPQPTGFPTFNAGLLPNNGFQPQPTGFNPAFAQMPQGQFTGAPVAQFSQPPPQPAIPSQQAPNHSPASVFASMKSGSFAAGDGDSQPAGQIRAAHHTGPSLTLVADKYDALRSPNGGLNQPYQGFLTAQPTGFAPNNGTWNPSANAPGFGQTGFGGYQQR</sequence>
<feature type="compositionally biased region" description="Polar residues" evidence="14">
    <location>
        <begin position="855"/>
        <end position="870"/>
    </location>
</feature>
<dbReference type="GO" id="GO:0003779">
    <property type="term" value="F:actin binding"/>
    <property type="evidence" value="ECO:0007669"/>
    <property type="project" value="UniProtKB-KW"/>
</dbReference>
<keyword evidence="9" id="KW-0677">Repeat</keyword>
<evidence type="ECO:0000256" key="2">
    <source>
        <dbReference type="ARBA" id="ARBA00004134"/>
    </source>
</evidence>
<dbReference type="Pfam" id="PF03983">
    <property type="entry name" value="SHD1"/>
    <property type="match status" value="1"/>
</dbReference>
<keyword evidence="10" id="KW-0967">Endosome</keyword>
<dbReference type="GO" id="GO:0043130">
    <property type="term" value="F:ubiquitin binding"/>
    <property type="evidence" value="ECO:0007669"/>
    <property type="project" value="InterPro"/>
</dbReference>
<feature type="compositionally biased region" description="Basic and acidic residues" evidence="14">
    <location>
        <begin position="583"/>
        <end position="595"/>
    </location>
</feature>
<dbReference type="SUPFAM" id="SSF50044">
    <property type="entry name" value="SH3-domain"/>
    <property type="match status" value="3"/>
</dbReference>
<evidence type="ECO:0000259" key="15">
    <source>
        <dbReference type="PROSITE" id="PS50002"/>
    </source>
</evidence>
<evidence type="ECO:0000313" key="16">
    <source>
        <dbReference type="EMBL" id="KZO91376.1"/>
    </source>
</evidence>
<dbReference type="InterPro" id="IPR035800">
    <property type="entry name" value="Sla1_SH3_1"/>
</dbReference>
<keyword evidence="17" id="KW-1185">Reference proteome</keyword>
<gene>
    <name evidence="16" type="ORF">CALVIDRAFT_505787</name>
</gene>
<feature type="compositionally biased region" description="Low complexity" evidence="14">
    <location>
        <begin position="809"/>
        <end position="822"/>
    </location>
</feature>
<dbReference type="CDD" id="cd11775">
    <property type="entry name" value="SH3_Sla1p_3"/>
    <property type="match status" value="1"/>
</dbReference>
<evidence type="ECO:0000256" key="9">
    <source>
        <dbReference type="ARBA" id="ARBA00022737"/>
    </source>
</evidence>
<feature type="region of interest" description="Disordered" evidence="14">
    <location>
        <begin position="763"/>
        <end position="870"/>
    </location>
</feature>
<evidence type="ECO:0000256" key="7">
    <source>
        <dbReference type="ARBA" id="ARBA00022490"/>
    </source>
</evidence>
<keyword evidence="7" id="KW-0963">Cytoplasm</keyword>
<accession>A0A167H955</accession>
<comment type="subcellular location">
    <subcellularLocation>
        <location evidence="3">Cell membrane</location>
        <topology evidence="3">Peripheral membrane protein</topology>
        <orientation evidence="3">Cytoplasmic side</orientation>
    </subcellularLocation>
    <subcellularLocation>
        <location evidence="2">Cytoplasm</location>
        <location evidence="2">Cytoskeleton</location>
        <location evidence="2">Actin patch</location>
    </subcellularLocation>
    <subcellularLocation>
        <location evidence="1">Endosome membrane</location>
        <topology evidence="1">Peripheral membrane protein</topology>
        <orientation evidence="1">Cytoplasmic side</orientation>
    </subcellularLocation>
</comment>
<dbReference type="GO" id="GO:0006897">
    <property type="term" value="P:endocytosis"/>
    <property type="evidence" value="ECO:0007669"/>
    <property type="project" value="UniProtKB-KW"/>
</dbReference>
<evidence type="ECO:0000313" key="17">
    <source>
        <dbReference type="Proteomes" id="UP000076738"/>
    </source>
</evidence>
<keyword evidence="8" id="KW-0254">Endocytosis</keyword>
<dbReference type="CDD" id="cd00174">
    <property type="entry name" value="SH3"/>
    <property type="match status" value="1"/>
</dbReference>
<dbReference type="Gene3D" id="2.30.30.700">
    <property type="entry name" value="SLA1 homology domain 1"/>
    <property type="match status" value="1"/>
</dbReference>
<dbReference type="InterPro" id="IPR056996">
    <property type="entry name" value="PH_SLA1"/>
</dbReference>
<feature type="compositionally biased region" description="Basic and acidic residues" evidence="14">
    <location>
        <begin position="389"/>
        <end position="399"/>
    </location>
</feature>
<feature type="compositionally biased region" description="Low complexity" evidence="14">
    <location>
        <begin position="763"/>
        <end position="782"/>
    </location>
</feature>
<protein>
    <recommendedName>
        <fullName evidence="5">Actin cytoskeleton-regulatory complex protein SLA1</fullName>
    </recommendedName>
</protein>
<keyword evidence="11" id="KW-0009">Actin-binding</keyword>
<evidence type="ECO:0000256" key="12">
    <source>
        <dbReference type="ARBA" id="ARBA00023212"/>
    </source>
</evidence>
<dbReference type="GO" id="GO:0030833">
    <property type="term" value="P:regulation of actin filament polymerization"/>
    <property type="evidence" value="ECO:0007669"/>
    <property type="project" value="TreeGrafter"/>
</dbReference>
<evidence type="ECO:0000256" key="8">
    <source>
        <dbReference type="ARBA" id="ARBA00022583"/>
    </source>
</evidence>
<dbReference type="OrthoDB" id="5971719at2759"/>
<dbReference type="PRINTS" id="PR00452">
    <property type="entry name" value="SH3DOMAIN"/>
</dbReference>
<dbReference type="Pfam" id="PF24081">
    <property type="entry name" value="PH_SLA1"/>
    <property type="match status" value="1"/>
</dbReference>
<dbReference type="GO" id="GO:0005886">
    <property type="term" value="C:plasma membrane"/>
    <property type="evidence" value="ECO:0007669"/>
    <property type="project" value="UniProtKB-SubCell"/>
</dbReference>
<feature type="compositionally biased region" description="Gly residues" evidence="14">
    <location>
        <begin position="1151"/>
        <end position="1161"/>
    </location>
</feature>
<evidence type="ECO:0000256" key="10">
    <source>
        <dbReference type="ARBA" id="ARBA00022753"/>
    </source>
</evidence>
<dbReference type="GO" id="GO:0042802">
    <property type="term" value="F:identical protein binding"/>
    <property type="evidence" value="ECO:0007669"/>
    <property type="project" value="InterPro"/>
</dbReference>
<dbReference type="PROSITE" id="PS50002">
    <property type="entry name" value="SH3"/>
    <property type="match status" value="3"/>
</dbReference>
<comment type="similarity">
    <text evidence="4">Belongs to the SLA1 family.</text>
</comment>
<dbReference type="Pfam" id="PF00018">
    <property type="entry name" value="SH3_1"/>
    <property type="match status" value="1"/>
</dbReference>
<dbReference type="GO" id="GO:0030674">
    <property type="term" value="F:protein-macromolecule adaptor activity"/>
    <property type="evidence" value="ECO:0007669"/>
    <property type="project" value="InterPro"/>
</dbReference>
<name>A0A167H955_CALVF</name>